<accession>A0A1C7LMF4</accession>
<dbReference type="Proteomes" id="UP000092993">
    <property type="component" value="Unassembled WGS sequence"/>
</dbReference>
<feature type="domain" description="SH3" evidence="4">
    <location>
        <begin position="431"/>
        <end position="492"/>
    </location>
</feature>
<evidence type="ECO:0000256" key="3">
    <source>
        <dbReference type="SAM" id="MobiDB-lite"/>
    </source>
</evidence>
<evidence type="ECO:0000256" key="1">
    <source>
        <dbReference type="ARBA" id="ARBA00022443"/>
    </source>
</evidence>
<proteinExistence type="predicted"/>
<comment type="caution">
    <text evidence="5">The sequence shown here is derived from an EMBL/GenBank/DDBJ whole genome shotgun (WGS) entry which is preliminary data.</text>
</comment>
<feature type="region of interest" description="Disordered" evidence="3">
    <location>
        <begin position="375"/>
        <end position="429"/>
    </location>
</feature>
<dbReference type="STRING" id="5627.A0A1C7LMF4"/>
<name>A0A1C7LMF4_GRIFR</name>
<dbReference type="SMART" id="SM00326">
    <property type="entry name" value="SH3"/>
    <property type="match status" value="1"/>
</dbReference>
<feature type="compositionally biased region" description="Low complexity" evidence="3">
    <location>
        <begin position="332"/>
        <end position="345"/>
    </location>
</feature>
<reference evidence="5 6" key="1">
    <citation type="submission" date="2016-03" db="EMBL/GenBank/DDBJ databases">
        <title>Whole genome sequencing of Grifola frondosa 9006-11.</title>
        <authorList>
            <person name="Min B."/>
            <person name="Park H."/>
            <person name="Kim J.-G."/>
            <person name="Cho H."/>
            <person name="Oh Y.-L."/>
            <person name="Kong W.-S."/>
            <person name="Choi I.-G."/>
        </authorList>
    </citation>
    <scope>NUCLEOTIDE SEQUENCE [LARGE SCALE GENOMIC DNA]</scope>
    <source>
        <strain evidence="5 6">9006-11</strain>
    </source>
</reference>
<dbReference type="EMBL" id="LUGG01000044">
    <property type="protein sequence ID" value="OBZ65376.1"/>
    <property type="molecule type" value="Genomic_DNA"/>
</dbReference>
<organism evidence="5 6">
    <name type="scientific">Grifola frondosa</name>
    <name type="common">Maitake</name>
    <name type="synonym">Polyporus frondosus</name>
    <dbReference type="NCBI Taxonomy" id="5627"/>
    <lineage>
        <taxon>Eukaryota</taxon>
        <taxon>Fungi</taxon>
        <taxon>Dikarya</taxon>
        <taxon>Basidiomycota</taxon>
        <taxon>Agaricomycotina</taxon>
        <taxon>Agaricomycetes</taxon>
        <taxon>Polyporales</taxon>
        <taxon>Grifolaceae</taxon>
        <taxon>Grifola</taxon>
    </lineage>
</organism>
<dbReference type="AlphaFoldDB" id="A0A1C7LMF4"/>
<sequence length="504" mass="54489">MNLLWDALVYGYNYVKSLYLLLIAYDDDLPFIYPSNGTPTIGINFGTSVCDHRKATATAGGGMASVAAQENTGNFHECPNERKVLIRELWYFGLCFIDLPRLSLPLDHPASTSPFPSPGSPFFPPPTLGAHEFALRPPSVVAAHVLTRSTVTKKQDDEDHTATMTRPADGEATPTIGNPTIALSAASGITSPVTPTPDSIFQMKTPTTQITVPDLPSSAVDSHTTLTIIPHSNRSSLASSRPAPPSPALSRRTSAALSRRSSSAKLRRQSKAPQHEAEGSSSSVATVTASSQPKRRSLLFRIRDFAFPPSDERHVGRGPDVPRPNRPRFRWSTYSTASSSSSTSSHADCDEEGGGDERGDWGSFRWNTLSSHFSWGNGGDISNGAEEGGPSRTDFERNFDVSSPTDEFADPQDGAPSDDYEEDIPNEDEPLLPGLYRALYVFEPEGTAEMALREEQIVRVVGRGGGVGWAVVEKEEGGHALVPESYLELVEVDEGSGDQEKERA</sequence>
<evidence type="ECO:0000256" key="2">
    <source>
        <dbReference type="PROSITE-ProRule" id="PRU00192"/>
    </source>
</evidence>
<dbReference type="OrthoDB" id="19092at2759"/>
<feature type="region of interest" description="Disordered" evidence="3">
    <location>
        <begin position="229"/>
        <end position="293"/>
    </location>
</feature>
<dbReference type="PROSITE" id="PS50002">
    <property type="entry name" value="SH3"/>
    <property type="match status" value="1"/>
</dbReference>
<dbReference type="InterPro" id="IPR001452">
    <property type="entry name" value="SH3_domain"/>
</dbReference>
<feature type="compositionally biased region" description="Acidic residues" evidence="3">
    <location>
        <begin position="416"/>
        <end position="429"/>
    </location>
</feature>
<feature type="region of interest" description="Disordered" evidence="3">
    <location>
        <begin position="308"/>
        <end position="362"/>
    </location>
</feature>
<keyword evidence="1 2" id="KW-0728">SH3 domain</keyword>
<dbReference type="SUPFAM" id="SSF50044">
    <property type="entry name" value="SH3-domain"/>
    <property type="match status" value="1"/>
</dbReference>
<evidence type="ECO:0000259" key="4">
    <source>
        <dbReference type="PROSITE" id="PS50002"/>
    </source>
</evidence>
<protein>
    <recommendedName>
        <fullName evidence="4">SH3 domain-containing protein</fullName>
    </recommendedName>
</protein>
<dbReference type="Gene3D" id="2.30.30.40">
    <property type="entry name" value="SH3 Domains"/>
    <property type="match status" value="1"/>
</dbReference>
<gene>
    <name evidence="5" type="ORF">A0H81_14604</name>
</gene>
<dbReference type="InterPro" id="IPR036028">
    <property type="entry name" value="SH3-like_dom_sf"/>
</dbReference>
<dbReference type="OMA" id="WSTYSTA"/>
<evidence type="ECO:0000313" key="5">
    <source>
        <dbReference type="EMBL" id="OBZ65376.1"/>
    </source>
</evidence>
<feature type="region of interest" description="Disordered" evidence="3">
    <location>
        <begin position="151"/>
        <end position="179"/>
    </location>
</feature>
<evidence type="ECO:0000313" key="6">
    <source>
        <dbReference type="Proteomes" id="UP000092993"/>
    </source>
</evidence>
<keyword evidence="6" id="KW-1185">Reference proteome</keyword>
<feature type="compositionally biased region" description="Low complexity" evidence="3">
    <location>
        <begin position="280"/>
        <end position="291"/>
    </location>
</feature>
<feature type="compositionally biased region" description="Low complexity" evidence="3">
    <location>
        <begin position="248"/>
        <end position="264"/>
    </location>
</feature>